<dbReference type="Pfam" id="PF00326">
    <property type="entry name" value="Peptidase_S9"/>
    <property type="match status" value="1"/>
</dbReference>
<reference evidence="8" key="2">
    <citation type="submission" date="2020-09" db="EMBL/GenBank/DDBJ databases">
        <authorList>
            <person name="Sun Q."/>
            <person name="Kim S."/>
        </authorList>
    </citation>
    <scope>NUCLEOTIDE SEQUENCE</scope>
    <source>
        <strain evidence="8">KCTC 12113</strain>
    </source>
</reference>
<dbReference type="GO" id="GO:0004252">
    <property type="term" value="F:serine-type endopeptidase activity"/>
    <property type="evidence" value="ECO:0007669"/>
    <property type="project" value="UniProtKB-EC"/>
</dbReference>
<dbReference type="GO" id="GO:0006508">
    <property type="term" value="P:proteolysis"/>
    <property type="evidence" value="ECO:0007669"/>
    <property type="project" value="UniProtKB-KW"/>
</dbReference>
<gene>
    <name evidence="8" type="ORF">GCM10007383_21910</name>
</gene>
<evidence type="ECO:0000256" key="1">
    <source>
        <dbReference type="ARBA" id="ARBA00001070"/>
    </source>
</evidence>
<evidence type="ECO:0000256" key="2">
    <source>
        <dbReference type="ARBA" id="ARBA00011897"/>
    </source>
</evidence>
<feature type="domain" description="Peptidase S9A N-terminal" evidence="7">
    <location>
        <begin position="37"/>
        <end position="257"/>
    </location>
</feature>
<feature type="domain" description="Peptidase S9 prolyl oligopeptidase catalytic" evidence="6">
    <location>
        <begin position="512"/>
        <end position="718"/>
    </location>
</feature>
<dbReference type="InterPro" id="IPR029058">
    <property type="entry name" value="AB_hydrolase_fold"/>
</dbReference>
<evidence type="ECO:0000259" key="7">
    <source>
        <dbReference type="Pfam" id="PF02897"/>
    </source>
</evidence>
<keyword evidence="5" id="KW-0720">Serine protease</keyword>
<dbReference type="Gene3D" id="3.40.50.1820">
    <property type="entry name" value="alpha/beta hydrolase"/>
    <property type="match status" value="1"/>
</dbReference>
<dbReference type="SUPFAM" id="SSF50993">
    <property type="entry name" value="Peptidase/esterase 'gauge' domain"/>
    <property type="match status" value="1"/>
</dbReference>
<keyword evidence="4" id="KW-0378">Hydrolase</keyword>
<sequence>MVKNIILVCGALITLISCNQYKTKDVWTYPKLDPSPKIKEYFGTKVLDDYHQLSNLQDTAVQDWFNAQDSLAEAYFLNNELLEQYRDRFYGLQNRIVGDVSMVRISESGSYFYLKYDELKEADVLFYKKNFSEQEMEIYDPSKRYPDNPIISYLAPSYDGKKIAIGFDSMEDFTTKVIIYDLEEKTILKEEISNINPDFGGIEWLPDSSGFIYLYFPNIDLTKPNYKQNSYSVIHFLGDNPNRRTAIFGKEESYKITSDSYPKIKTGSSLDNYIIAYAAKSGDFYDSFIANTIDVLSDIPNWKPFFTTTERIYYNQGEIRGKHFIYRRATPDGNEICQVDIEDANFSNPLILAKGSRENPITKFEVTKDYIYFVKEKYGVEISLFKIDENNNEGQLTLPFVPGYASFFGESITHNDIGLGLDGWTSDYVRYCIDSIGNIAKEGLYKTASIPDYENLVYKQVMVVSHDGEEVPLSLIYRNDLEWDSNNEVFINVYGAYGVSMNPFFSPIFLDWVEQGGILAFPHVRGGGEKGREWHLQGMKGLKSNSWKDLISCTEYLIENGYAKNGLLSLYTNSAGGITGGMAVNERPELFSSFIAEVPRMHPLGLESSTSSSSTSYMEYGTIKDSLEFLGLLKMDPYLNLKSDTEYPATLIMPSSSDDRIPLWDSAKYIAKLQANNTANTPALMDIDYESGHENSAGYDAEIETYARIFSFAKTNMQH</sequence>
<dbReference type="Proteomes" id="UP000634668">
    <property type="component" value="Unassembled WGS sequence"/>
</dbReference>
<dbReference type="PANTHER" id="PTHR42881">
    <property type="entry name" value="PROLYL ENDOPEPTIDASE"/>
    <property type="match status" value="1"/>
</dbReference>
<dbReference type="EC" id="3.4.21.26" evidence="2"/>
<evidence type="ECO:0000256" key="5">
    <source>
        <dbReference type="ARBA" id="ARBA00022825"/>
    </source>
</evidence>
<dbReference type="InterPro" id="IPR001375">
    <property type="entry name" value="Peptidase_S9_cat"/>
</dbReference>
<dbReference type="GO" id="GO:0005829">
    <property type="term" value="C:cytosol"/>
    <property type="evidence" value="ECO:0007669"/>
    <property type="project" value="TreeGrafter"/>
</dbReference>
<evidence type="ECO:0000313" key="9">
    <source>
        <dbReference type="Proteomes" id="UP000634668"/>
    </source>
</evidence>
<organism evidence="8 9">
    <name type="scientific">Arenibacter certesii</name>
    <dbReference type="NCBI Taxonomy" id="228955"/>
    <lineage>
        <taxon>Bacteria</taxon>
        <taxon>Pseudomonadati</taxon>
        <taxon>Bacteroidota</taxon>
        <taxon>Flavobacteriia</taxon>
        <taxon>Flavobacteriales</taxon>
        <taxon>Flavobacteriaceae</taxon>
        <taxon>Arenibacter</taxon>
    </lineage>
</organism>
<dbReference type="PROSITE" id="PS51257">
    <property type="entry name" value="PROKAR_LIPOPROTEIN"/>
    <property type="match status" value="1"/>
</dbReference>
<dbReference type="PRINTS" id="PR00862">
    <property type="entry name" value="PROLIGOPTASE"/>
</dbReference>
<name>A0A918IX94_9FLAO</name>
<evidence type="ECO:0000313" key="8">
    <source>
        <dbReference type="EMBL" id="GGW36557.1"/>
    </source>
</evidence>
<keyword evidence="3" id="KW-0645">Protease</keyword>
<protein>
    <recommendedName>
        <fullName evidence="2">prolyl oligopeptidase</fullName>
        <ecNumber evidence="2">3.4.21.26</ecNumber>
    </recommendedName>
</protein>
<dbReference type="InterPro" id="IPR051167">
    <property type="entry name" value="Prolyl_oligopep/macrocyclase"/>
</dbReference>
<dbReference type="Gene3D" id="2.130.10.120">
    <property type="entry name" value="Prolyl oligopeptidase, N-terminal domain"/>
    <property type="match status" value="1"/>
</dbReference>
<dbReference type="PANTHER" id="PTHR42881:SF2">
    <property type="entry name" value="PROLYL ENDOPEPTIDASE"/>
    <property type="match status" value="1"/>
</dbReference>
<dbReference type="SUPFAM" id="SSF53474">
    <property type="entry name" value="alpha/beta-Hydrolases"/>
    <property type="match status" value="1"/>
</dbReference>
<accession>A0A918IX94</accession>
<evidence type="ECO:0000259" key="6">
    <source>
        <dbReference type="Pfam" id="PF00326"/>
    </source>
</evidence>
<comment type="caution">
    <text evidence="8">The sequence shown here is derived from an EMBL/GenBank/DDBJ whole genome shotgun (WGS) entry which is preliminary data.</text>
</comment>
<dbReference type="InterPro" id="IPR002470">
    <property type="entry name" value="Peptidase_S9A"/>
</dbReference>
<evidence type="ECO:0000256" key="3">
    <source>
        <dbReference type="ARBA" id="ARBA00022670"/>
    </source>
</evidence>
<comment type="catalytic activity">
    <reaction evidence="1">
        <text>Hydrolysis of Pro-|-Xaa &gt;&gt; Ala-|-Xaa in oligopeptides.</text>
        <dbReference type="EC" id="3.4.21.26"/>
    </reaction>
</comment>
<reference evidence="8" key="1">
    <citation type="journal article" date="2014" name="Int. J. Syst. Evol. Microbiol.">
        <title>Complete genome sequence of Corynebacterium casei LMG S-19264T (=DSM 44701T), isolated from a smear-ripened cheese.</title>
        <authorList>
            <consortium name="US DOE Joint Genome Institute (JGI-PGF)"/>
            <person name="Walter F."/>
            <person name="Albersmeier A."/>
            <person name="Kalinowski J."/>
            <person name="Ruckert C."/>
        </authorList>
    </citation>
    <scope>NUCLEOTIDE SEQUENCE</scope>
    <source>
        <strain evidence="8">KCTC 12113</strain>
    </source>
</reference>
<dbReference type="Pfam" id="PF02897">
    <property type="entry name" value="Peptidase_S9_N"/>
    <property type="match status" value="1"/>
</dbReference>
<evidence type="ECO:0000256" key="4">
    <source>
        <dbReference type="ARBA" id="ARBA00022801"/>
    </source>
</evidence>
<dbReference type="AlphaFoldDB" id="A0A918IX94"/>
<proteinExistence type="predicted"/>
<keyword evidence="9" id="KW-1185">Reference proteome</keyword>
<dbReference type="GO" id="GO:0070012">
    <property type="term" value="F:oligopeptidase activity"/>
    <property type="evidence" value="ECO:0007669"/>
    <property type="project" value="TreeGrafter"/>
</dbReference>
<dbReference type="EMBL" id="BMWP01000013">
    <property type="protein sequence ID" value="GGW36557.1"/>
    <property type="molecule type" value="Genomic_DNA"/>
</dbReference>
<dbReference type="InterPro" id="IPR023302">
    <property type="entry name" value="Pept_S9A_N"/>
</dbReference>
<dbReference type="RefSeq" id="WP_026813328.1">
    <property type="nucleotide sequence ID" value="NZ_BMWP01000013.1"/>
</dbReference>